<dbReference type="InterPro" id="IPR032710">
    <property type="entry name" value="NTF2-like_dom_sf"/>
</dbReference>
<dbReference type="NCBIfam" id="NF007214">
    <property type="entry name" value="PRK09636.1"/>
    <property type="match status" value="1"/>
</dbReference>
<comment type="caution">
    <text evidence="8">The sequence shown here is derived from an EMBL/GenBank/DDBJ whole genome shotgun (WGS) entry which is preliminary data.</text>
</comment>
<gene>
    <name evidence="8" type="ORF">ACFOY2_03860</name>
</gene>
<evidence type="ECO:0000256" key="1">
    <source>
        <dbReference type="ARBA" id="ARBA00010641"/>
    </source>
</evidence>
<dbReference type="InterPro" id="IPR013249">
    <property type="entry name" value="RNA_pol_sigma70_r4_t2"/>
</dbReference>
<dbReference type="InterPro" id="IPR014284">
    <property type="entry name" value="RNA_pol_sigma-70_dom"/>
</dbReference>
<dbReference type="PANTHER" id="PTHR30173">
    <property type="entry name" value="SIGMA 19 FACTOR"/>
    <property type="match status" value="1"/>
</dbReference>
<comment type="similarity">
    <text evidence="1">Belongs to the sigma-70 factor family. ECF subfamily.</text>
</comment>
<dbReference type="NCBIfam" id="TIGR02937">
    <property type="entry name" value="sigma70-ECF"/>
    <property type="match status" value="1"/>
</dbReference>
<accession>A0ABV8FY05</accession>
<keyword evidence="4" id="KW-0731">Sigma factor</keyword>
<evidence type="ECO:0000313" key="9">
    <source>
        <dbReference type="Proteomes" id="UP001595851"/>
    </source>
</evidence>
<dbReference type="InterPro" id="IPR013324">
    <property type="entry name" value="RNA_pol_sigma_r3/r4-like"/>
</dbReference>
<reference evidence="9" key="1">
    <citation type="journal article" date="2019" name="Int. J. Syst. Evol. Microbiol.">
        <title>The Global Catalogue of Microorganisms (GCM) 10K type strain sequencing project: providing services to taxonomists for standard genome sequencing and annotation.</title>
        <authorList>
            <consortium name="The Broad Institute Genomics Platform"/>
            <consortium name="The Broad Institute Genome Sequencing Center for Infectious Disease"/>
            <person name="Wu L."/>
            <person name="Ma J."/>
        </authorList>
    </citation>
    <scope>NUCLEOTIDE SEQUENCE [LARGE SCALE GENOMIC DNA]</scope>
    <source>
        <strain evidence="9">TBRC 1276</strain>
    </source>
</reference>
<keyword evidence="9" id="KW-1185">Reference proteome</keyword>
<evidence type="ECO:0000256" key="5">
    <source>
        <dbReference type="ARBA" id="ARBA00023163"/>
    </source>
</evidence>
<evidence type="ECO:0000256" key="3">
    <source>
        <dbReference type="ARBA" id="ARBA00023015"/>
    </source>
</evidence>
<dbReference type="Pfam" id="PF04542">
    <property type="entry name" value="Sigma70_r2"/>
    <property type="match status" value="1"/>
</dbReference>
<feature type="domain" description="RNA polymerase sigma factor 70 region 4 type 2" evidence="7">
    <location>
        <begin position="100"/>
        <end position="151"/>
    </location>
</feature>
<dbReference type="Proteomes" id="UP001595851">
    <property type="component" value="Unassembled WGS sequence"/>
</dbReference>
<name>A0ABV8FY05_9ACTN</name>
<keyword evidence="3" id="KW-0805">Transcription regulation</keyword>
<evidence type="ECO:0000256" key="2">
    <source>
        <dbReference type="ARBA" id="ARBA00011344"/>
    </source>
</evidence>
<dbReference type="InterPro" id="IPR052704">
    <property type="entry name" value="ECF_Sigma-70_Domain"/>
</dbReference>
<dbReference type="NCBIfam" id="TIGR02957">
    <property type="entry name" value="SigX4"/>
    <property type="match status" value="1"/>
</dbReference>
<dbReference type="InterPro" id="IPR036388">
    <property type="entry name" value="WH-like_DNA-bd_sf"/>
</dbReference>
<evidence type="ECO:0000256" key="4">
    <source>
        <dbReference type="ARBA" id="ARBA00023082"/>
    </source>
</evidence>
<dbReference type="SUPFAM" id="SSF54427">
    <property type="entry name" value="NTF2-like"/>
    <property type="match status" value="1"/>
</dbReference>
<dbReference type="SUPFAM" id="SSF88946">
    <property type="entry name" value="Sigma2 domain of RNA polymerase sigma factors"/>
    <property type="match status" value="1"/>
</dbReference>
<dbReference type="RefSeq" id="WP_379526508.1">
    <property type="nucleotide sequence ID" value="NZ_JBHSBI010000002.1"/>
</dbReference>
<dbReference type="PANTHER" id="PTHR30173:SF36">
    <property type="entry name" value="ECF RNA POLYMERASE SIGMA FACTOR SIGJ"/>
    <property type="match status" value="1"/>
</dbReference>
<dbReference type="SUPFAM" id="SSF88659">
    <property type="entry name" value="Sigma3 and sigma4 domains of RNA polymerase sigma factors"/>
    <property type="match status" value="1"/>
</dbReference>
<feature type="domain" description="RNA polymerase sigma-70 region 2" evidence="6">
    <location>
        <begin position="4"/>
        <end position="65"/>
    </location>
</feature>
<dbReference type="InterPro" id="IPR014303">
    <property type="entry name" value="RNA_pol_sigma-70_ECF"/>
</dbReference>
<keyword evidence="5" id="KW-0804">Transcription</keyword>
<organism evidence="8 9">
    <name type="scientific">Nonomuraea purpurea</name>
    <dbReference type="NCBI Taxonomy" id="1849276"/>
    <lineage>
        <taxon>Bacteria</taxon>
        <taxon>Bacillati</taxon>
        <taxon>Actinomycetota</taxon>
        <taxon>Actinomycetes</taxon>
        <taxon>Streptosporangiales</taxon>
        <taxon>Streptosporangiaceae</taxon>
        <taxon>Nonomuraea</taxon>
    </lineage>
</organism>
<protein>
    <submittedName>
        <fullName evidence="8">RNA polymerase sigma-70 factor</fullName>
    </submittedName>
</protein>
<dbReference type="InterPro" id="IPR013325">
    <property type="entry name" value="RNA_pol_sigma_r2"/>
</dbReference>
<dbReference type="InterPro" id="IPR007627">
    <property type="entry name" value="RNA_pol_sigma70_r2"/>
</dbReference>
<comment type="subunit">
    <text evidence="2">Interacts transiently with the RNA polymerase catalytic core formed by RpoA, RpoB, RpoC and RpoZ (2 alpha, 1 beta, 1 beta' and 1 omega subunit) to form the RNA polymerase holoenzyme that can initiate transcription.</text>
</comment>
<sequence length="298" mass="32751">MPTFEEHRSLLTGVAYRILGSVADAEDVVQEAWLRWSAVDESIVVEPKAYLVRVTSRLAIDRLRWAKSRRESYVGPWLPEPISTEPDVAEHAELADSVEMALLVVLETLSPLERAVFVLREAFDLPFSEIAEIIGRAEPATRQLARRAREHVREKRPRFEVDGDERRRITERFVNASARGDLGGLIELLSSEVTMVSDGGGKARAALRTITGAENVGRYLLSINTPQNLGRFLVSIGMAEGAGLSFGMGAVNNAPAVIFSAEGRVVTVVSLLISDGRIDTIYLVANPEKIAHLSPPTR</sequence>
<dbReference type="EMBL" id="JBHSBI010000002">
    <property type="protein sequence ID" value="MFC4006343.1"/>
    <property type="molecule type" value="Genomic_DNA"/>
</dbReference>
<proteinExistence type="inferred from homology"/>
<dbReference type="Gene3D" id="1.10.10.10">
    <property type="entry name" value="Winged helix-like DNA-binding domain superfamily/Winged helix DNA-binding domain"/>
    <property type="match status" value="1"/>
</dbReference>
<evidence type="ECO:0000313" key="8">
    <source>
        <dbReference type="EMBL" id="MFC4006343.1"/>
    </source>
</evidence>
<dbReference type="Gene3D" id="1.10.1740.10">
    <property type="match status" value="1"/>
</dbReference>
<evidence type="ECO:0000259" key="6">
    <source>
        <dbReference type="Pfam" id="PF04542"/>
    </source>
</evidence>
<dbReference type="Pfam" id="PF08281">
    <property type="entry name" value="Sigma70_r4_2"/>
    <property type="match status" value="1"/>
</dbReference>
<evidence type="ECO:0000259" key="7">
    <source>
        <dbReference type="Pfam" id="PF08281"/>
    </source>
</evidence>